<evidence type="ECO:0000313" key="3">
    <source>
        <dbReference type="Proteomes" id="UP000240978"/>
    </source>
</evidence>
<sequence>MKNLFPKADAGFCPLVEYVRTFIDKESPDHNIIQLPPIQRNAVWNIAQIERLWDSVLRGYPIGSFLVSLREKDVNARDLQNGKQLPSQEDGYFLLDGQQRTRALVLGFKPTATARLWVDLNPTLRFDNAEFNDRRFMLRVLTSYQPWGMNDRNPADKLPEHQKYPAREHLQQERTEATSLRYDYEVGIHTGDVSNDTTGISWPLKASLPVPLDALIALCGGTTGQFKAPSWQEVCALVPARHQSELPDSPTNHFDSLITGIRSILDKTRMVVLLYQNIQHTPVLADEQDDMEVLFRRINAGGTVLQGEEMAYSLLKASWDGAYDMVSEIVNSYTVGYLLSPTAIVMAATRIVRYSHQENDIANPGVSNFRKWIGDKALSNSFLGGMQALLQKEASGMAVMQQVMESFCQLLLYKEQDREDIGLPRKLLLSINPVLFHPVFIWLHEHKDDTKKIAENRLSILRYLLYSYLTVDKSDQTSRIAIETIRKHTGEGFPDKAIYEILLDEELTVAIPTPDELSKPWTSNQADGTFRTGHELFELQDDPYNQFRKWFWESSRELLLWFQRQHSTTWFPGYNPTSSDAFDTPYDWDHIVPYSHLIGQGSNNNYHSSSVIIDNDSRYKYINSIGNYRLWPLWCNRSDGNQCHTYKLRMKEPDWDDDIVKELQLSSVTAFLQASAIDPKDEELWYNAGGLYRDWPEERRIAWQTAVEKRVTYLYTTFFDTFLFKNWKPGIQL</sequence>
<dbReference type="PANTHER" id="PTHR37292:SF2">
    <property type="entry name" value="DUF262 DOMAIN-CONTAINING PROTEIN"/>
    <property type="match status" value="1"/>
</dbReference>
<proteinExistence type="predicted"/>
<dbReference type="PANTHER" id="PTHR37292">
    <property type="entry name" value="VNG6097C"/>
    <property type="match status" value="1"/>
</dbReference>
<dbReference type="RefSeq" id="WP_106604666.1">
    <property type="nucleotide sequence ID" value="NZ_PYGK01000013.1"/>
</dbReference>
<name>A0A2P8FUR2_9BACT</name>
<dbReference type="EMBL" id="PYGK01000013">
    <property type="protein sequence ID" value="PSL25385.1"/>
    <property type="molecule type" value="Genomic_DNA"/>
</dbReference>
<dbReference type="InterPro" id="IPR004919">
    <property type="entry name" value="GmrSD_N"/>
</dbReference>
<gene>
    <name evidence="2" type="ORF">CLV42_11367</name>
</gene>
<dbReference type="OrthoDB" id="9798761at2"/>
<dbReference type="AlphaFoldDB" id="A0A2P8FUR2"/>
<dbReference type="Pfam" id="PF03235">
    <property type="entry name" value="GmrSD_N"/>
    <property type="match status" value="1"/>
</dbReference>
<dbReference type="Proteomes" id="UP000240978">
    <property type="component" value="Unassembled WGS sequence"/>
</dbReference>
<organism evidence="2 3">
    <name type="scientific">Chitinophaga ginsengisoli</name>
    <dbReference type="NCBI Taxonomy" id="363837"/>
    <lineage>
        <taxon>Bacteria</taxon>
        <taxon>Pseudomonadati</taxon>
        <taxon>Bacteroidota</taxon>
        <taxon>Chitinophagia</taxon>
        <taxon>Chitinophagales</taxon>
        <taxon>Chitinophagaceae</taxon>
        <taxon>Chitinophaga</taxon>
    </lineage>
</organism>
<accession>A0A2P8FUR2</accession>
<evidence type="ECO:0000259" key="1">
    <source>
        <dbReference type="Pfam" id="PF03235"/>
    </source>
</evidence>
<comment type="caution">
    <text evidence="2">The sequence shown here is derived from an EMBL/GenBank/DDBJ whole genome shotgun (WGS) entry which is preliminary data.</text>
</comment>
<reference evidence="2 3" key="1">
    <citation type="submission" date="2018-03" db="EMBL/GenBank/DDBJ databases">
        <title>Genomic Encyclopedia of Archaeal and Bacterial Type Strains, Phase II (KMG-II): from individual species to whole genera.</title>
        <authorList>
            <person name="Goeker M."/>
        </authorList>
    </citation>
    <scope>NUCLEOTIDE SEQUENCE [LARGE SCALE GENOMIC DNA]</scope>
    <source>
        <strain evidence="2 3">DSM 18107</strain>
    </source>
</reference>
<feature type="domain" description="GmrSD restriction endonucleases N-terminal" evidence="1">
    <location>
        <begin position="29"/>
        <end position="310"/>
    </location>
</feature>
<protein>
    <submittedName>
        <fullName evidence="2">Uncharacterized protein DUF262</fullName>
    </submittedName>
</protein>
<keyword evidence="3" id="KW-1185">Reference proteome</keyword>
<evidence type="ECO:0000313" key="2">
    <source>
        <dbReference type="EMBL" id="PSL25385.1"/>
    </source>
</evidence>